<sequence>MMKKLLLALISIGVTLPAVAQNKIDDRLGNSAEVLKQILARPDGIPQNLLDKSVCVLVFPAVKKVGIGLGVTYGRGVIVCRSGTDMTGPWSAPAMYKLDVGSLGVQLGGSSTDYVLLVETKTGAQKILSGKLKLGADATAVAGPTGAKAVAANDPNVDILTYSRAKGGLFAGVSLGSASMDSDNDANKTVYGKDITATEIVREGGVTITPAGKALDNILRKASPTRSQTAN</sequence>
<evidence type="ECO:0000313" key="4">
    <source>
        <dbReference type="Proteomes" id="UP000569092"/>
    </source>
</evidence>
<feature type="domain" description="Ysc84 actin-binding" evidence="2">
    <location>
        <begin position="101"/>
        <end position="222"/>
    </location>
</feature>
<name>A0A7W8JDB5_9BACT</name>
<dbReference type="GO" id="GO:0035091">
    <property type="term" value="F:phosphatidylinositol binding"/>
    <property type="evidence" value="ECO:0007669"/>
    <property type="project" value="TreeGrafter"/>
</dbReference>
<reference evidence="3 4" key="1">
    <citation type="submission" date="2020-08" db="EMBL/GenBank/DDBJ databases">
        <title>Genomic Encyclopedia of Type Strains, Phase IV (KMG-V): Genome sequencing to study the core and pangenomes of soil and plant-associated prokaryotes.</title>
        <authorList>
            <person name="Whitman W."/>
        </authorList>
    </citation>
    <scope>NUCLEOTIDE SEQUENCE [LARGE SCALE GENOMIC DNA]</scope>
    <source>
        <strain evidence="3 4">M8US30</strain>
    </source>
</reference>
<keyword evidence="1" id="KW-0732">Signal</keyword>
<dbReference type="InterPro" id="IPR051702">
    <property type="entry name" value="SH3_domain_YSC84-like"/>
</dbReference>
<evidence type="ECO:0000259" key="2">
    <source>
        <dbReference type="Pfam" id="PF04366"/>
    </source>
</evidence>
<feature type="signal peptide" evidence="1">
    <location>
        <begin position="1"/>
        <end position="20"/>
    </location>
</feature>
<dbReference type="EMBL" id="JACHDZ010000007">
    <property type="protein sequence ID" value="MBB5345852.1"/>
    <property type="molecule type" value="Genomic_DNA"/>
</dbReference>
<dbReference type="PANTHER" id="PTHR15629">
    <property type="entry name" value="SH3YL1 PROTEIN"/>
    <property type="match status" value="1"/>
</dbReference>
<dbReference type="Proteomes" id="UP000569092">
    <property type="component" value="Unassembled WGS sequence"/>
</dbReference>
<accession>A0A7W8JDB5</accession>
<organism evidence="3 4">
    <name type="scientific">Tunturiibacter lichenicola</name>
    <dbReference type="NCBI Taxonomy" id="2051959"/>
    <lineage>
        <taxon>Bacteria</taxon>
        <taxon>Pseudomonadati</taxon>
        <taxon>Acidobacteriota</taxon>
        <taxon>Terriglobia</taxon>
        <taxon>Terriglobales</taxon>
        <taxon>Acidobacteriaceae</taxon>
        <taxon>Tunturiibacter</taxon>
    </lineage>
</organism>
<dbReference type="PANTHER" id="PTHR15629:SF2">
    <property type="entry name" value="SH3 DOMAIN-CONTAINING YSC84-LIKE PROTEIN 1"/>
    <property type="match status" value="1"/>
</dbReference>
<gene>
    <name evidence="3" type="ORF">HDF10_003853</name>
</gene>
<dbReference type="AlphaFoldDB" id="A0A7W8JDB5"/>
<dbReference type="CDD" id="cd11524">
    <property type="entry name" value="SYLF"/>
    <property type="match status" value="1"/>
</dbReference>
<dbReference type="InterPro" id="IPR007461">
    <property type="entry name" value="Ysc84_actin-binding"/>
</dbReference>
<protein>
    <submittedName>
        <fullName evidence="3">Lipid-binding SYLF domain-containing protein</fullName>
    </submittedName>
</protein>
<evidence type="ECO:0000256" key="1">
    <source>
        <dbReference type="SAM" id="SignalP"/>
    </source>
</evidence>
<dbReference type="Pfam" id="PF04366">
    <property type="entry name" value="Ysc84"/>
    <property type="match status" value="1"/>
</dbReference>
<proteinExistence type="predicted"/>
<comment type="caution">
    <text evidence="3">The sequence shown here is derived from an EMBL/GenBank/DDBJ whole genome shotgun (WGS) entry which is preliminary data.</text>
</comment>
<evidence type="ECO:0000313" key="3">
    <source>
        <dbReference type="EMBL" id="MBB5345852.1"/>
    </source>
</evidence>
<feature type="chain" id="PRO_5030574240" evidence="1">
    <location>
        <begin position="21"/>
        <end position="231"/>
    </location>
</feature>